<dbReference type="Pfam" id="PF04909">
    <property type="entry name" value="Amidohydro_2"/>
    <property type="match status" value="1"/>
</dbReference>
<feature type="domain" description="Amidohydrolase-related" evidence="2">
    <location>
        <begin position="24"/>
        <end position="293"/>
    </location>
</feature>
<evidence type="ECO:0000313" key="4">
    <source>
        <dbReference type="Proteomes" id="UP000032360"/>
    </source>
</evidence>
<dbReference type="PANTHER" id="PTHR21240">
    <property type="entry name" value="2-AMINO-3-CARBOXYLMUCONATE-6-SEMIALDEHYDE DECARBOXYLASE"/>
    <property type="match status" value="1"/>
</dbReference>
<dbReference type="Gene3D" id="3.20.20.140">
    <property type="entry name" value="Metal-dependent hydrolases"/>
    <property type="match status" value="1"/>
</dbReference>
<dbReference type="CDD" id="cd01292">
    <property type="entry name" value="metallo-dependent_hydrolases"/>
    <property type="match status" value="1"/>
</dbReference>
<keyword evidence="3" id="KW-0378">Hydrolase</keyword>
<dbReference type="InterPro" id="IPR006680">
    <property type="entry name" value="Amidohydro-rel"/>
</dbReference>
<organism evidence="3 4">
    <name type="scientific">Acidithrix ferrooxidans</name>
    <dbReference type="NCBI Taxonomy" id="1280514"/>
    <lineage>
        <taxon>Bacteria</taxon>
        <taxon>Bacillati</taxon>
        <taxon>Actinomycetota</taxon>
        <taxon>Acidimicrobiia</taxon>
        <taxon>Acidimicrobiales</taxon>
        <taxon>Acidimicrobiaceae</taxon>
        <taxon>Acidithrix</taxon>
    </lineage>
</organism>
<evidence type="ECO:0000259" key="2">
    <source>
        <dbReference type="Pfam" id="PF04909"/>
    </source>
</evidence>
<dbReference type="AlphaFoldDB" id="A0A0D8HJQ9"/>
<dbReference type="EMBL" id="JXYS01000025">
    <property type="protein sequence ID" value="KJF18124.1"/>
    <property type="molecule type" value="Genomic_DNA"/>
</dbReference>
<sequence length="296" mass="33616">MAQITLQDHEINDFVKSLSLPGIIDIHIHFMPDNVMAKVWQYFEDAGPLMGRHWPIQYKISQSERLSFLDKIGVIAHSALNYPHKADMAQWLNQWSADFAKSQKSVIHSATFYPEESAPQYVTSAIQEGARVFKSHVQVGNYDPRDPNLNEVWSILEKSQIPIVIHAGSGPTSGRFTGVDPISSVLERFPELYLIIAHMGMPDYLQFIELAQRYPNIYLDTTMAFTPFTQEQSPFPISLLPILQKLQDKILLGSDFPNIPYQYALQLSSLANLGLGDEWLRAILYENAKRLFHVGA</sequence>
<comment type="caution">
    <text evidence="3">The sequence shown here is derived from an EMBL/GenBank/DDBJ whole genome shotgun (WGS) entry which is preliminary data.</text>
</comment>
<gene>
    <name evidence="3" type="ORF">AXFE_10250</name>
</gene>
<dbReference type="PANTHER" id="PTHR21240:SF28">
    <property type="entry name" value="ISO-OROTATE DECARBOXYLASE (EUROFUNG)"/>
    <property type="match status" value="1"/>
</dbReference>
<dbReference type="SUPFAM" id="SSF51556">
    <property type="entry name" value="Metallo-dependent hydrolases"/>
    <property type="match status" value="1"/>
</dbReference>
<dbReference type="GO" id="GO:0016787">
    <property type="term" value="F:hydrolase activity"/>
    <property type="evidence" value="ECO:0007669"/>
    <property type="project" value="UniProtKB-KW"/>
</dbReference>
<evidence type="ECO:0000256" key="1">
    <source>
        <dbReference type="ARBA" id="ARBA00023239"/>
    </source>
</evidence>
<name>A0A0D8HJQ9_9ACTN</name>
<keyword evidence="4" id="KW-1185">Reference proteome</keyword>
<dbReference type="Proteomes" id="UP000032360">
    <property type="component" value="Unassembled WGS sequence"/>
</dbReference>
<protein>
    <submittedName>
        <fullName evidence="3">Amidohydrolase</fullName>
    </submittedName>
</protein>
<accession>A0A0D8HJQ9</accession>
<dbReference type="GO" id="GO:0019748">
    <property type="term" value="P:secondary metabolic process"/>
    <property type="evidence" value="ECO:0007669"/>
    <property type="project" value="TreeGrafter"/>
</dbReference>
<dbReference type="RefSeq" id="WP_200891190.1">
    <property type="nucleotide sequence ID" value="NZ_JXYS01000025.1"/>
</dbReference>
<reference evidence="3 4" key="1">
    <citation type="submission" date="2015-01" db="EMBL/GenBank/DDBJ databases">
        <title>Draft genome of the acidophilic iron oxidizer Acidithrix ferrooxidans strain Py-F3.</title>
        <authorList>
            <person name="Poehlein A."/>
            <person name="Eisen S."/>
            <person name="Schloemann M."/>
            <person name="Johnson B.D."/>
            <person name="Daniel R."/>
            <person name="Muehling M."/>
        </authorList>
    </citation>
    <scope>NUCLEOTIDE SEQUENCE [LARGE SCALE GENOMIC DNA]</scope>
    <source>
        <strain evidence="3 4">Py-F3</strain>
    </source>
</reference>
<dbReference type="InterPro" id="IPR032465">
    <property type="entry name" value="ACMSD"/>
</dbReference>
<keyword evidence="1" id="KW-0456">Lyase</keyword>
<proteinExistence type="predicted"/>
<evidence type="ECO:0000313" key="3">
    <source>
        <dbReference type="EMBL" id="KJF18124.1"/>
    </source>
</evidence>
<dbReference type="InterPro" id="IPR032466">
    <property type="entry name" value="Metal_Hydrolase"/>
</dbReference>
<dbReference type="GO" id="GO:0005737">
    <property type="term" value="C:cytoplasm"/>
    <property type="evidence" value="ECO:0007669"/>
    <property type="project" value="TreeGrafter"/>
</dbReference>
<dbReference type="GO" id="GO:0016831">
    <property type="term" value="F:carboxy-lyase activity"/>
    <property type="evidence" value="ECO:0007669"/>
    <property type="project" value="InterPro"/>
</dbReference>
<dbReference type="STRING" id="1280514.AXFE_10250"/>